<accession>A0A418Q5M9</accession>
<keyword evidence="2" id="KW-0472">Membrane</keyword>
<evidence type="ECO:0000313" key="4">
    <source>
        <dbReference type="Proteomes" id="UP000285278"/>
    </source>
</evidence>
<comment type="caution">
    <text evidence="3">The sequence shown here is derived from an EMBL/GenBank/DDBJ whole genome shotgun (WGS) entry which is preliminary data.</text>
</comment>
<gene>
    <name evidence="3" type="ORF">D3M95_08720</name>
</gene>
<feature type="compositionally biased region" description="Basic and acidic residues" evidence="1">
    <location>
        <begin position="268"/>
        <end position="277"/>
    </location>
</feature>
<evidence type="ECO:0000256" key="2">
    <source>
        <dbReference type="SAM" id="Phobius"/>
    </source>
</evidence>
<protein>
    <submittedName>
        <fullName evidence="3">Uncharacterized protein</fullName>
    </submittedName>
</protein>
<evidence type="ECO:0000313" key="3">
    <source>
        <dbReference type="EMBL" id="RIX33973.1"/>
    </source>
</evidence>
<keyword evidence="2" id="KW-0812">Transmembrane</keyword>
<dbReference type="STRING" id="1451189.CFAL_02765"/>
<dbReference type="EMBL" id="QXJK01000010">
    <property type="protein sequence ID" value="RIX33973.1"/>
    <property type="molecule type" value="Genomic_DNA"/>
</dbReference>
<feature type="transmembrane region" description="Helical" evidence="2">
    <location>
        <begin position="238"/>
        <end position="256"/>
    </location>
</feature>
<evidence type="ECO:0000256" key="1">
    <source>
        <dbReference type="SAM" id="MobiDB-lite"/>
    </source>
</evidence>
<keyword evidence="4" id="KW-1185">Reference proteome</keyword>
<dbReference type="OrthoDB" id="4424087at2"/>
<reference evidence="3 4" key="1">
    <citation type="submission" date="2018-09" db="EMBL/GenBank/DDBJ databases">
        <title>Optimization and identification of Corynebacterium falsenii FN1-14 from fish paste.</title>
        <authorList>
            <person name="Daroonpunt R."/>
            <person name="Tanasupawat S."/>
        </authorList>
    </citation>
    <scope>NUCLEOTIDE SEQUENCE [LARGE SCALE GENOMIC DNA]</scope>
    <source>
        <strain evidence="3 4">FN1-14</strain>
    </source>
</reference>
<name>A0A418Q5M9_9CORY</name>
<feature type="region of interest" description="Disordered" evidence="1">
    <location>
        <begin position="268"/>
        <end position="289"/>
    </location>
</feature>
<organism evidence="3 4">
    <name type="scientific">Corynebacterium falsenii</name>
    <dbReference type="NCBI Taxonomy" id="108486"/>
    <lineage>
        <taxon>Bacteria</taxon>
        <taxon>Bacillati</taxon>
        <taxon>Actinomycetota</taxon>
        <taxon>Actinomycetes</taxon>
        <taxon>Mycobacteriales</taxon>
        <taxon>Corynebacteriaceae</taxon>
        <taxon>Corynebacterium</taxon>
    </lineage>
</organism>
<dbReference type="AlphaFoldDB" id="A0A418Q5M9"/>
<proteinExistence type="predicted"/>
<keyword evidence="2" id="KW-1133">Transmembrane helix</keyword>
<dbReference type="RefSeq" id="WP_025402199.1">
    <property type="nucleotide sequence ID" value="NZ_CBCRUA010000019.1"/>
</dbReference>
<feature type="transmembrane region" description="Helical" evidence="2">
    <location>
        <begin position="153"/>
        <end position="177"/>
    </location>
</feature>
<dbReference type="Proteomes" id="UP000285278">
    <property type="component" value="Unassembled WGS sequence"/>
</dbReference>
<sequence>MTVEHWSMQHPVFGRLDVFLGDAASLHTLDPDFPDGEDVAASKKEKKKVADKVFGYLATKVLVQRDGTTLARCDALQEHKVSLEDNAKLKPGKYHSNYTTSKPMLQIQTNLTNSWVTNIRVKDDRGWVNFDPPAGSKAEKRLEEMEASPFKRWLYPLIGGVGRGGWALVALVLLPMLGRLLPDWHLPDIPWPEINWPSINWPEINLPDINLPEFHLPEFHLPGWLDPVLPVLDFLAEYSKVWVPVVVGIVVGILAVRNNRKSKDRKAEWEAEWKAVQEDDPEGSDDKEQ</sequence>